<evidence type="ECO:0000313" key="10">
    <source>
        <dbReference type="Proteomes" id="UP001319827"/>
    </source>
</evidence>
<feature type="coiled-coil region" evidence="8">
    <location>
        <begin position="170"/>
        <end position="219"/>
    </location>
</feature>
<keyword evidence="10" id="KW-1185">Reference proteome</keyword>
<keyword evidence="5" id="KW-0812">Transmembrane</keyword>
<evidence type="ECO:0000256" key="2">
    <source>
        <dbReference type="ARBA" id="ARBA00007613"/>
    </source>
</evidence>
<evidence type="ECO:0000256" key="8">
    <source>
        <dbReference type="SAM" id="Coils"/>
    </source>
</evidence>
<keyword evidence="8" id="KW-0175">Coiled coil</keyword>
<sequence>MDKKDRIRATGFRVWPTVLITFIVLALPSRGDCEIPAKQVLSLGQAVLIALKNNPGLNRQANAVASAEISASQQRTNFYPDLQITATGSKHFDKAYEQTTGQDENRNYSSINTELSSTVNLFNGFADIAGLKSAELELGAGRETLSREEQALAFETISSFIQVLTDQALIQVEEENLQENRKLLERIENLYQAGNLALSDLYQQQAETKQAELDLLEAKRTLNDSKLVLMQTLGLPPTTRYQVATPDFEKLSLPLADEDLDQMTLLALANRSDLKAQQRQIEAAGQQVRQARAGRLPKVDLFASLASDYTSLNEESRFSDQFMDDNPSATVGISVSVPLFDRYLTRTETAKATIEQRNEQLTLREKELQVGLEIAQALQDYRTTQKQVEVVETKLISARQSLQAYEERYRVGASTLVELTQARTQYVTAAFDQIQARHSLVTQEIALAYYLGDMEPVFAALELEKT</sequence>
<dbReference type="RefSeq" id="WP_221249675.1">
    <property type="nucleotide sequence ID" value="NZ_AP024355.1"/>
</dbReference>
<dbReference type="SUPFAM" id="SSF56954">
    <property type="entry name" value="Outer membrane efflux proteins (OEP)"/>
    <property type="match status" value="1"/>
</dbReference>
<evidence type="ECO:0000256" key="5">
    <source>
        <dbReference type="ARBA" id="ARBA00022692"/>
    </source>
</evidence>
<evidence type="ECO:0000256" key="4">
    <source>
        <dbReference type="ARBA" id="ARBA00022452"/>
    </source>
</evidence>
<gene>
    <name evidence="9" type="ORF">DESUT3_33750</name>
</gene>
<evidence type="ECO:0000256" key="3">
    <source>
        <dbReference type="ARBA" id="ARBA00022448"/>
    </source>
</evidence>
<dbReference type="InterPro" id="IPR051906">
    <property type="entry name" value="TolC-like"/>
</dbReference>
<proteinExistence type="inferred from homology"/>
<name>A0ABN6E1U5_9BACT</name>
<keyword evidence="3" id="KW-0813">Transport</keyword>
<evidence type="ECO:0000256" key="7">
    <source>
        <dbReference type="ARBA" id="ARBA00023237"/>
    </source>
</evidence>
<comment type="subcellular location">
    <subcellularLocation>
        <location evidence="1">Cell outer membrane</location>
    </subcellularLocation>
</comment>
<reference evidence="9 10" key="1">
    <citation type="journal article" date="2016" name="C (Basel)">
        <title>Selective Growth of and Electricity Production by Marine Exoelectrogenic Bacteria in Self-Aggregated Hydrogel of Microbially Reduced Graphene Oxide.</title>
        <authorList>
            <person name="Yoshida N."/>
            <person name="Goto Y."/>
            <person name="Miyata Y."/>
        </authorList>
    </citation>
    <scope>NUCLEOTIDE SEQUENCE [LARGE SCALE GENOMIC DNA]</scope>
    <source>
        <strain evidence="9 10">NIT-T3</strain>
    </source>
</reference>
<evidence type="ECO:0000313" key="9">
    <source>
        <dbReference type="EMBL" id="BCR06306.1"/>
    </source>
</evidence>
<dbReference type="Proteomes" id="UP001319827">
    <property type="component" value="Chromosome"/>
</dbReference>
<dbReference type="PANTHER" id="PTHR30026">
    <property type="entry name" value="OUTER MEMBRANE PROTEIN TOLC"/>
    <property type="match status" value="1"/>
</dbReference>
<comment type="similarity">
    <text evidence="2">Belongs to the outer membrane factor (OMF) (TC 1.B.17) family.</text>
</comment>
<accession>A0ABN6E1U5</accession>
<dbReference type="EMBL" id="AP024355">
    <property type="protein sequence ID" value="BCR06306.1"/>
    <property type="molecule type" value="Genomic_DNA"/>
</dbReference>
<organism evidence="9 10">
    <name type="scientific">Desulfuromonas versatilis</name>
    <dbReference type="NCBI Taxonomy" id="2802975"/>
    <lineage>
        <taxon>Bacteria</taxon>
        <taxon>Pseudomonadati</taxon>
        <taxon>Thermodesulfobacteriota</taxon>
        <taxon>Desulfuromonadia</taxon>
        <taxon>Desulfuromonadales</taxon>
        <taxon>Desulfuromonadaceae</taxon>
        <taxon>Desulfuromonas</taxon>
    </lineage>
</organism>
<dbReference type="PANTHER" id="PTHR30026:SF20">
    <property type="entry name" value="OUTER MEMBRANE PROTEIN TOLC"/>
    <property type="match status" value="1"/>
</dbReference>
<dbReference type="InterPro" id="IPR028351">
    <property type="entry name" value="CyaE"/>
</dbReference>
<dbReference type="Pfam" id="PF02321">
    <property type="entry name" value="OEP"/>
    <property type="match status" value="2"/>
</dbReference>
<dbReference type="PIRSF" id="PIRSF001892">
    <property type="entry name" value="CyaE"/>
    <property type="match status" value="1"/>
</dbReference>
<keyword evidence="4" id="KW-1134">Transmembrane beta strand</keyword>
<dbReference type="InterPro" id="IPR003423">
    <property type="entry name" value="OMP_efflux"/>
</dbReference>
<evidence type="ECO:0000256" key="6">
    <source>
        <dbReference type="ARBA" id="ARBA00023136"/>
    </source>
</evidence>
<keyword evidence="7" id="KW-0998">Cell outer membrane</keyword>
<protein>
    <submittedName>
        <fullName evidence="9">Transporter</fullName>
    </submittedName>
</protein>
<evidence type="ECO:0000256" key="1">
    <source>
        <dbReference type="ARBA" id="ARBA00004442"/>
    </source>
</evidence>
<dbReference type="Gene3D" id="1.20.1600.10">
    <property type="entry name" value="Outer membrane efflux proteins (OEP)"/>
    <property type="match status" value="1"/>
</dbReference>
<keyword evidence="6" id="KW-0472">Membrane</keyword>
<reference evidence="9 10" key="2">
    <citation type="journal article" date="2021" name="Int. J. Syst. Evol. Microbiol.">
        <title>Isolation and Polyphasic Characterization of Desulfuromonas versatilis sp. Nov., an Electrogenic Bacteria Capable of Versatile Metabolism Isolated from a Graphene Oxide-Reducing Enrichment Culture.</title>
        <authorList>
            <person name="Xie L."/>
            <person name="Yoshida N."/>
            <person name="Ishii S."/>
            <person name="Meng L."/>
        </authorList>
    </citation>
    <scope>NUCLEOTIDE SEQUENCE [LARGE SCALE GENOMIC DNA]</scope>
    <source>
        <strain evidence="9 10">NIT-T3</strain>
    </source>
</reference>